<dbReference type="PANTHER" id="PTHR11017">
    <property type="entry name" value="LEUCINE-RICH REPEAT-CONTAINING PROTEIN"/>
    <property type="match status" value="1"/>
</dbReference>
<protein>
    <submittedName>
        <fullName evidence="3">TMV resistance protein N</fullName>
    </submittedName>
</protein>
<organism evidence="3 4">
    <name type="scientific">Mucuna pruriens</name>
    <name type="common">Velvet bean</name>
    <name type="synonym">Dolichos pruriens</name>
    <dbReference type="NCBI Taxonomy" id="157652"/>
    <lineage>
        <taxon>Eukaryota</taxon>
        <taxon>Viridiplantae</taxon>
        <taxon>Streptophyta</taxon>
        <taxon>Embryophyta</taxon>
        <taxon>Tracheophyta</taxon>
        <taxon>Spermatophyta</taxon>
        <taxon>Magnoliopsida</taxon>
        <taxon>eudicotyledons</taxon>
        <taxon>Gunneridae</taxon>
        <taxon>Pentapetalae</taxon>
        <taxon>rosids</taxon>
        <taxon>fabids</taxon>
        <taxon>Fabales</taxon>
        <taxon>Fabaceae</taxon>
        <taxon>Papilionoideae</taxon>
        <taxon>50 kb inversion clade</taxon>
        <taxon>NPAAA clade</taxon>
        <taxon>indigoferoid/millettioid clade</taxon>
        <taxon>Phaseoleae</taxon>
        <taxon>Mucuna</taxon>
    </lineage>
</organism>
<dbReference type="InterPro" id="IPR044974">
    <property type="entry name" value="Disease_R_plants"/>
</dbReference>
<dbReference type="InterPro" id="IPR035897">
    <property type="entry name" value="Toll_tir_struct_dom_sf"/>
</dbReference>
<dbReference type="AlphaFoldDB" id="A0A371F679"/>
<dbReference type="EMBL" id="QJKJ01010411">
    <property type="protein sequence ID" value="RDX73794.1"/>
    <property type="molecule type" value="Genomic_DNA"/>
</dbReference>
<dbReference type="Gene3D" id="3.40.50.10140">
    <property type="entry name" value="Toll/interleukin-1 receptor homology (TIR) domain"/>
    <property type="match status" value="1"/>
</dbReference>
<dbReference type="GO" id="GO:0043531">
    <property type="term" value="F:ADP binding"/>
    <property type="evidence" value="ECO:0007669"/>
    <property type="project" value="InterPro"/>
</dbReference>
<keyword evidence="1" id="KW-0520">NAD</keyword>
<dbReference type="SUPFAM" id="SSF52200">
    <property type="entry name" value="Toll/Interleukin receptor TIR domain"/>
    <property type="match status" value="1"/>
</dbReference>
<sequence>MTRVDDSERLSTLVPVMEFVDSSLYFSKFNPIWTYDVFITFRGKDTRAKFVSHLHSSLSKAGVNTFLDDDNFPRGIGLTEGLLAAIEGSRICVVVFSTHYTESTWCLKELEKIIECHKTYGQLVVPIFYHVDPSHVRHQTGDFGEVLKAFAEKRFWDKSVLSRWGSVLTEAANFSGWDVSNHTRSEAKLIKEIVEDILRKLDNTLLSITEFPVGLESRIQEVIRFVENRSTKVCILGIWGMGGSGKTTTAKAIYNQIHHRFLGRSFIENIREVCETDCRGHAHLQEQLLSDLLKTNVKIHSVGMGTAMIENRLAGKKKVLIILDDVNEFGQLKNLCGNRRWFGEGSMVIITTRDLRLLTRLKVDYVYEMDKMDQNESLELF</sequence>
<dbReference type="PANTHER" id="PTHR11017:SF560">
    <property type="entry name" value="RESISTANCE PROTEIN (TIR-NBS-LRR CLASS), PUTATIVE-RELATED"/>
    <property type="match status" value="1"/>
</dbReference>
<dbReference type="OrthoDB" id="1419833at2759"/>
<dbReference type="Pfam" id="PF00931">
    <property type="entry name" value="NB-ARC"/>
    <property type="match status" value="1"/>
</dbReference>
<dbReference type="SMART" id="SM00255">
    <property type="entry name" value="TIR"/>
    <property type="match status" value="1"/>
</dbReference>
<dbReference type="InterPro" id="IPR027417">
    <property type="entry name" value="P-loop_NTPase"/>
</dbReference>
<evidence type="ECO:0000313" key="4">
    <source>
        <dbReference type="Proteomes" id="UP000257109"/>
    </source>
</evidence>
<evidence type="ECO:0000313" key="3">
    <source>
        <dbReference type="EMBL" id="RDX73794.1"/>
    </source>
</evidence>
<feature type="non-terminal residue" evidence="3">
    <location>
        <position position="1"/>
    </location>
</feature>
<comment type="caution">
    <text evidence="3">The sequence shown here is derived from an EMBL/GenBank/DDBJ whole genome shotgun (WGS) entry which is preliminary data.</text>
</comment>
<dbReference type="InterPro" id="IPR002182">
    <property type="entry name" value="NB-ARC"/>
</dbReference>
<reference evidence="3" key="1">
    <citation type="submission" date="2018-05" db="EMBL/GenBank/DDBJ databases">
        <title>Draft genome of Mucuna pruriens seed.</title>
        <authorList>
            <person name="Nnadi N.E."/>
            <person name="Vos R."/>
            <person name="Hasami M.H."/>
            <person name="Devisetty U.K."/>
            <person name="Aguiy J.C."/>
        </authorList>
    </citation>
    <scope>NUCLEOTIDE SEQUENCE [LARGE SCALE GENOMIC DNA]</scope>
    <source>
        <strain evidence="3">JCA_2017</strain>
    </source>
</reference>
<feature type="non-terminal residue" evidence="3">
    <location>
        <position position="381"/>
    </location>
</feature>
<dbReference type="Gene3D" id="3.40.50.300">
    <property type="entry name" value="P-loop containing nucleotide triphosphate hydrolases"/>
    <property type="match status" value="1"/>
</dbReference>
<gene>
    <name evidence="3" type="primary">N</name>
    <name evidence="3" type="ORF">CR513_46540</name>
</gene>
<keyword evidence="4" id="KW-1185">Reference proteome</keyword>
<name>A0A371F679_MUCPR</name>
<evidence type="ECO:0000256" key="1">
    <source>
        <dbReference type="ARBA" id="ARBA00023027"/>
    </source>
</evidence>
<dbReference type="Pfam" id="PF01582">
    <property type="entry name" value="TIR"/>
    <property type="match status" value="1"/>
</dbReference>
<dbReference type="GO" id="GO:0007165">
    <property type="term" value="P:signal transduction"/>
    <property type="evidence" value="ECO:0007669"/>
    <property type="project" value="InterPro"/>
</dbReference>
<dbReference type="InterPro" id="IPR000157">
    <property type="entry name" value="TIR_dom"/>
</dbReference>
<accession>A0A371F679</accession>
<dbReference type="FunFam" id="3.40.50.10140:FF:000007">
    <property type="entry name" value="Disease resistance protein (TIR-NBS-LRR class)"/>
    <property type="match status" value="1"/>
</dbReference>
<dbReference type="PROSITE" id="PS50104">
    <property type="entry name" value="TIR"/>
    <property type="match status" value="1"/>
</dbReference>
<proteinExistence type="predicted"/>
<evidence type="ECO:0000259" key="2">
    <source>
        <dbReference type="PROSITE" id="PS50104"/>
    </source>
</evidence>
<dbReference type="SUPFAM" id="SSF52540">
    <property type="entry name" value="P-loop containing nucleoside triphosphate hydrolases"/>
    <property type="match status" value="1"/>
</dbReference>
<dbReference type="STRING" id="157652.A0A371F679"/>
<dbReference type="Proteomes" id="UP000257109">
    <property type="component" value="Unassembled WGS sequence"/>
</dbReference>
<dbReference type="PRINTS" id="PR00364">
    <property type="entry name" value="DISEASERSIST"/>
</dbReference>
<dbReference type="GO" id="GO:0006952">
    <property type="term" value="P:defense response"/>
    <property type="evidence" value="ECO:0007669"/>
    <property type="project" value="InterPro"/>
</dbReference>
<feature type="domain" description="TIR" evidence="2">
    <location>
        <begin position="33"/>
        <end position="201"/>
    </location>
</feature>